<organism evidence="2 3">
    <name type="scientific">Emericellopsis cladophorae</name>
    <dbReference type="NCBI Taxonomy" id="2686198"/>
    <lineage>
        <taxon>Eukaryota</taxon>
        <taxon>Fungi</taxon>
        <taxon>Dikarya</taxon>
        <taxon>Ascomycota</taxon>
        <taxon>Pezizomycotina</taxon>
        <taxon>Sordariomycetes</taxon>
        <taxon>Hypocreomycetidae</taxon>
        <taxon>Hypocreales</taxon>
        <taxon>Bionectriaceae</taxon>
        <taxon>Emericellopsis</taxon>
    </lineage>
</organism>
<protein>
    <submittedName>
        <fullName evidence="2">Uncharacterized protein</fullName>
    </submittedName>
</protein>
<evidence type="ECO:0000256" key="1">
    <source>
        <dbReference type="SAM" id="SignalP"/>
    </source>
</evidence>
<accession>A0A9P9XYB3</accession>
<name>A0A9P9XYB3_9HYPO</name>
<proteinExistence type="predicted"/>
<dbReference type="Proteomes" id="UP001055219">
    <property type="component" value="Unassembled WGS sequence"/>
</dbReference>
<dbReference type="GeneID" id="75826771"/>
<reference evidence="2" key="2">
    <citation type="submission" date="2022-07" db="EMBL/GenBank/DDBJ databases">
        <authorList>
            <person name="Goncalves M.F.M."/>
            <person name="Hilario S."/>
            <person name="Van De Peer Y."/>
            <person name="Esteves A.C."/>
            <person name="Alves A."/>
        </authorList>
    </citation>
    <scope>NUCLEOTIDE SEQUENCE</scope>
    <source>
        <strain evidence="2">MUM 19.33</strain>
    </source>
</reference>
<evidence type="ECO:0000313" key="2">
    <source>
        <dbReference type="EMBL" id="KAI6779950.1"/>
    </source>
</evidence>
<dbReference type="AlphaFoldDB" id="A0A9P9XYB3"/>
<feature type="chain" id="PRO_5040305820" evidence="1">
    <location>
        <begin position="24"/>
        <end position="347"/>
    </location>
</feature>
<gene>
    <name evidence="2" type="ORF">J7T54_000250</name>
</gene>
<reference evidence="2" key="1">
    <citation type="journal article" date="2021" name="J Fungi (Basel)">
        <title>Genomic and Metabolomic Analyses of the Marine Fungus Emericellopsis cladophorae: Insights into Saltwater Adaptability Mechanisms and Its Biosynthetic Potential.</title>
        <authorList>
            <person name="Goncalves M.F.M."/>
            <person name="Hilario S."/>
            <person name="Van de Peer Y."/>
            <person name="Esteves A.C."/>
            <person name="Alves A."/>
        </authorList>
    </citation>
    <scope>NUCLEOTIDE SEQUENCE</scope>
    <source>
        <strain evidence="2">MUM 19.33</strain>
    </source>
</reference>
<keyword evidence="1" id="KW-0732">Signal</keyword>
<feature type="signal peptide" evidence="1">
    <location>
        <begin position="1"/>
        <end position="23"/>
    </location>
</feature>
<sequence length="347" mass="36851">MKFNTLVVLSGLFLASLLGRVAATGTCSGADATTCNCPNTAVKRYQARSYTYPESLFPRTGESCPDGTPSCCTEYGPGPLKVSEDTSQADLQCGKKFGDDQQDVTNGVTYTIKDCPANGDYAGKKCLHVAISPAAGAQVTDIHLQVDDAPITLNKKLGTWAFNKYCTTDPTECWVPTDSIIATFPYPKPSSLCDRTIYVAVGVSISTGGTDTATCFNKGTTIGSGNWFIGTLIVGAGGNDVDKGVPVGTWSAKIIGSQFSFEYELYDDDTLGHFDLSSVHVYASCESPTTCAPGRFTFKDDNLIGDSDTSYSKDFAIDGTCSTYYLIFHATANKQLPLSESCPSAVS</sequence>
<dbReference type="RefSeq" id="XP_051360806.1">
    <property type="nucleotide sequence ID" value="XM_051508055.1"/>
</dbReference>
<dbReference type="OrthoDB" id="2019572at2759"/>
<dbReference type="EMBL" id="JAGIXG020000039">
    <property type="protein sequence ID" value="KAI6779950.1"/>
    <property type="molecule type" value="Genomic_DNA"/>
</dbReference>
<keyword evidence="3" id="KW-1185">Reference proteome</keyword>
<comment type="caution">
    <text evidence="2">The sequence shown here is derived from an EMBL/GenBank/DDBJ whole genome shotgun (WGS) entry which is preliminary data.</text>
</comment>
<evidence type="ECO:0000313" key="3">
    <source>
        <dbReference type="Proteomes" id="UP001055219"/>
    </source>
</evidence>